<dbReference type="InterPro" id="IPR002105">
    <property type="entry name" value="Dockerin_1_rpt"/>
</dbReference>
<dbReference type="InterPro" id="IPR016134">
    <property type="entry name" value="Dockerin_dom"/>
</dbReference>
<organism evidence="3 4">
    <name type="scientific">Cryomorpha ignava</name>
    <dbReference type="NCBI Taxonomy" id="101383"/>
    <lineage>
        <taxon>Bacteria</taxon>
        <taxon>Pseudomonadati</taxon>
        <taxon>Bacteroidota</taxon>
        <taxon>Flavobacteriia</taxon>
        <taxon>Flavobacteriales</taxon>
        <taxon>Cryomorphaceae</taxon>
        <taxon>Cryomorpha</taxon>
    </lineage>
</organism>
<dbReference type="GO" id="GO:0008237">
    <property type="term" value="F:metallopeptidase activity"/>
    <property type="evidence" value="ECO:0007669"/>
    <property type="project" value="InterPro"/>
</dbReference>
<dbReference type="Proteomes" id="UP000486602">
    <property type="component" value="Unassembled WGS sequence"/>
</dbReference>
<accession>A0A7K3WV51</accession>
<dbReference type="RefSeq" id="WP_163286187.1">
    <property type="nucleotide sequence ID" value="NZ_JAAGVY010000033.1"/>
</dbReference>
<protein>
    <recommendedName>
        <fullName evidence="2">Dockerin domain-containing protein</fullName>
    </recommendedName>
</protein>
<evidence type="ECO:0000259" key="2">
    <source>
        <dbReference type="PROSITE" id="PS51766"/>
    </source>
</evidence>
<reference evidence="3 4" key="1">
    <citation type="submission" date="2020-02" db="EMBL/GenBank/DDBJ databases">
        <title>Out from the shadows clarifying the taxonomy of the family Cryomorphaceae and related taxa by utilizing the GTDB taxonomic framework.</title>
        <authorList>
            <person name="Bowman J.P."/>
        </authorList>
    </citation>
    <scope>NUCLEOTIDE SEQUENCE [LARGE SCALE GENOMIC DNA]</scope>
    <source>
        <strain evidence="3 4">QSSC 1-22</strain>
    </source>
</reference>
<feature type="signal peptide" evidence="1">
    <location>
        <begin position="1"/>
        <end position="22"/>
    </location>
</feature>
<dbReference type="GO" id="GO:0000272">
    <property type="term" value="P:polysaccharide catabolic process"/>
    <property type="evidence" value="ECO:0007669"/>
    <property type="project" value="InterPro"/>
</dbReference>
<evidence type="ECO:0000256" key="1">
    <source>
        <dbReference type="SAM" id="SignalP"/>
    </source>
</evidence>
<dbReference type="PROSITE" id="PS51766">
    <property type="entry name" value="DOCKERIN"/>
    <property type="match status" value="1"/>
</dbReference>
<dbReference type="Pfam" id="PF00404">
    <property type="entry name" value="Dockerin_1"/>
    <property type="match status" value="1"/>
</dbReference>
<sequence>MTKFTLTAIFAFVLNLFLSAQAVIWNDIPDPKRETQQIYPESYRTMTVDFESLKSLLLAAPAEGTDLRTSNYTLQLPTADGGRAAFKIVEESVMAPELQARYPNIRTFVGLGTGDYANANISIDYTLKGFHAQILIEGKSYYIDPLSPGDLNTYIVYSRESFFKSNTKEMGSCEPEGIGVPHPGDDSPGQKPNNPVDIISPLTSNGTQLRTYDLALACTGEYAQFHGGTVPLVMSAMTTTMNRVNGIFRRDLCLRMILIANNDDIIFLNPLSDGYTNNSTSAMIDQNQIKTNAIIGSANYDIGHVLSTVNSGLATLGVVCDNSAKARGVSGQSSPVGDPFDVDFLAHEMGHQWGATHTQNNSCNRTSSSAFEPGSGSTIMGYAGICSPDLQSNSDAYFHNHSYNQMVSYSVAGAGNACATITSASNLPPVVSFPSGGFSIPKSTPFELTAFATDPNNDAMTYCWEQFDLGSATASGDNNLTNPSGDAPIFRSWSPTSSPTRVFPRLSDLVNNTTVIGERLPTYARDLTFKCTVRDNYINGAVNDAQIAFDVAGNSGPFVVNSPNTAVTWIVGANETISWNVANTTAAPVSCSTVNIYLSTDGGYTYPTLLIANTANDGLQTIVVPNLPTTQARIKVRAVGNIFFDISNQNFAISEDVAPPANDAICSAVTINCGDNLSGTTVEATPSSLGEPSCAGGTDNDVFYRLNAIEGNTYTITVNGDNYDGVLAIYSGATCGSTLTELACADNGFTSGVAETITFTAAENTPIFIQTYDWSSNAGEFNITLDCEFANDDPCDAQLVSCGETVSGSTTGATQSAVGIPSCGSGSQNDVFYKIEAIAGVDYTVTINGINYDGVLAAYTGNCSGTLTELDCSDSGIGTNLIETINFSVGFNQTVYIQTYDWFSSGGEFVLIVSCANVPYDEPCEARTLSCGESFSGSSAGATPSSIGSPSCAAGSQKDVFFQFTALANVPYSVTVNGDTYDGVLAAYSGSCGGVLTELDCSDSGFSSGIAETVDILVPTEQVIIIQTYDYATNGQSDFTITLNCPIPDNDNCEDAITLSVNNPGSCPANQVEGTTYGATSSSPDACEPDSPDVYYTFNSGNNSEVIINLNNISATDLVLSVFEASCGATAFYCNASNNQSPQISVTPFTTYYVRVHSLLASWTGTFNICIEKVAPEIATINGTISGWNSNCATRSVVVSMSNTTTFAIYTATTTLSTSGTFVINSIDIPAGTYDVLVKVQGALAVLSQDVVLSAGSNSLTTGPVVLGDINNNNVINVLDLSVFSASFLTTAGSPGYNFLADLNCDGVINIFDVSILGAGFNQTGDILPLP</sequence>
<dbReference type="InterPro" id="IPR056600">
    <property type="entry name" value="GBD_T9SS_assoc"/>
</dbReference>
<dbReference type="EMBL" id="JAAGVY010000033">
    <property type="protein sequence ID" value="NEN24792.1"/>
    <property type="molecule type" value="Genomic_DNA"/>
</dbReference>
<feature type="chain" id="PRO_5029613855" description="Dockerin domain-containing protein" evidence="1">
    <location>
        <begin position="23"/>
        <end position="1331"/>
    </location>
</feature>
<dbReference type="InterPro" id="IPR036439">
    <property type="entry name" value="Dockerin_dom_sf"/>
</dbReference>
<dbReference type="Gene3D" id="3.40.390.10">
    <property type="entry name" value="Collagenase (Catalytic Domain)"/>
    <property type="match status" value="1"/>
</dbReference>
<keyword evidence="1" id="KW-0732">Signal</keyword>
<dbReference type="Gene3D" id="2.60.120.380">
    <property type="match status" value="2"/>
</dbReference>
<feature type="domain" description="Dockerin" evidence="2">
    <location>
        <begin position="1263"/>
        <end position="1330"/>
    </location>
</feature>
<name>A0A7K3WV51_9FLAO</name>
<dbReference type="Pfam" id="PF13583">
    <property type="entry name" value="Reprolysin_4"/>
    <property type="match status" value="1"/>
</dbReference>
<dbReference type="SUPFAM" id="SSF55486">
    <property type="entry name" value="Metalloproteases ('zincins'), catalytic domain"/>
    <property type="match status" value="1"/>
</dbReference>
<evidence type="ECO:0000313" key="3">
    <source>
        <dbReference type="EMBL" id="NEN24792.1"/>
    </source>
</evidence>
<comment type="caution">
    <text evidence="3">The sequence shown here is derived from an EMBL/GenBank/DDBJ whole genome shotgun (WGS) entry which is preliminary data.</text>
</comment>
<dbReference type="Pfam" id="PF23759">
    <property type="entry name" value="GBD_T9SS_assoc"/>
    <property type="match status" value="1"/>
</dbReference>
<gene>
    <name evidence="3" type="ORF">G3O08_14910</name>
</gene>
<keyword evidence="4" id="KW-1185">Reference proteome</keyword>
<dbReference type="InterPro" id="IPR024079">
    <property type="entry name" value="MetalloPept_cat_dom_sf"/>
</dbReference>
<dbReference type="SUPFAM" id="SSF63446">
    <property type="entry name" value="Type I dockerin domain"/>
    <property type="match status" value="1"/>
</dbReference>
<dbReference type="Gene3D" id="2.60.40.4130">
    <property type="match status" value="1"/>
</dbReference>
<dbReference type="GO" id="GO:0004553">
    <property type="term" value="F:hydrolase activity, hydrolyzing O-glycosyl compounds"/>
    <property type="evidence" value="ECO:0007669"/>
    <property type="project" value="InterPro"/>
</dbReference>
<proteinExistence type="predicted"/>
<evidence type="ECO:0000313" key="4">
    <source>
        <dbReference type="Proteomes" id="UP000486602"/>
    </source>
</evidence>